<dbReference type="AlphaFoldDB" id="A0A1W0WCL9"/>
<gene>
    <name evidence="1" type="ORF">BV898_12838</name>
</gene>
<reference evidence="2" key="1">
    <citation type="submission" date="2017-01" db="EMBL/GenBank/DDBJ databases">
        <title>Comparative genomics of anhydrobiosis in the tardigrade Hypsibius dujardini.</title>
        <authorList>
            <person name="Yoshida Y."/>
            <person name="Koutsovoulos G."/>
            <person name="Laetsch D."/>
            <person name="Stevens L."/>
            <person name="Kumar S."/>
            <person name="Horikawa D."/>
            <person name="Ishino K."/>
            <person name="Komine S."/>
            <person name="Tomita M."/>
            <person name="Blaxter M."/>
            <person name="Arakawa K."/>
        </authorList>
    </citation>
    <scope>NUCLEOTIDE SEQUENCE [LARGE SCALE GENOMIC DNA]</scope>
    <source>
        <strain evidence="2">Z151</strain>
    </source>
</reference>
<organism evidence="1 2">
    <name type="scientific">Hypsibius exemplaris</name>
    <name type="common">Freshwater tardigrade</name>
    <dbReference type="NCBI Taxonomy" id="2072580"/>
    <lineage>
        <taxon>Eukaryota</taxon>
        <taxon>Metazoa</taxon>
        <taxon>Ecdysozoa</taxon>
        <taxon>Tardigrada</taxon>
        <taxon>Eutardigrada</taxon>
        <taxon>Parachela</taxon>
        <taxon>Hypsibioidea</taxon>
        <taxon>Hypsibiidae</taxon>
        <taxon>Hypsibius</taxon>
    </lineage>
</organism>
<dbReference type="Proteomes" id="UP000192578">
    <property type="component" value="Unassembled WGS sequence"/>
</dbReference>
<dbReference type="EMBL" id="MTYJ01000134">
    <property type="protein sequence ID" value="OQV12917.1"/>
    <property type="molecule type" value="Genomic_DNA"/>
</dbReference>
<keyword evidence="2" id="KW-1185">Reference proteome</keyword>
<sequence length="117" mass="13264">MNNCAYFVNGIWRLTTPTLWGLLLHPHRRDIDDRFPPYSKRHAPLHQGGWSDGRQESRVVPVPTQFLCVLVDLADEVFCPWIALTLGCNVVQILCQIYLLAGNATAWTVITDLTQTC</sequence>
<protein>
    <submittedName>
        <fullName evidence="1">Uncharacterized protein</fullName>
    </submittedName>
</protein>
<dbReference type="OrthoDB" id="6150177at2759"/>
<proteinExistence type="predicted"/>
<accession>A0A1W0WCL9</accession>
<evidence type="ECO:0000313" key="2">
    <source>
        <dbReference type="Proteomes" id="UP000192578"/>
    </source>
</evidence>
<evidence type="ECO:0000313" key="1">
    <source>
        <dbReference type="EMBL" id="OQV12917.1"/>
    </source>
</evidence>
<name>A0A1W0WCL9_HYPEX</name>
<comment type="caution">
    <text evidence="1">The sequence shown here is derived from an EMBL/GenBank/DDBJ whole genome shotgun (WGS) entry which is preliminary data.</text>
</comment>